<evidence type="ECO:0000313" key="2">
    <source>
        <dbReference type="EMBL" id="ALC46436.1"/>
    </source>
</evidence>
<dbReference type="OMA" id="LMEDECS"/>
<dbReference type="OrthoDB" id="8021929at2759"/>
<evidence type="ECO:0000313" key="3">
    <source>
        <dbReference type="Proteomes" id="UP000494163"/>
    </source>
</evidence>
<feature type="region of interest" description="Disordered" evidence="1">
    <location>
        <begin position="459"/>
        <end position="567"/>
    </location>
</feature>
<accession>A0A0M5J1T6</accession>
<feature type="region of interest" description="Disordered" evidence="1">
    <location>
        <begin position="418"/>
        <end position="445"/>
    </location>
</feature>
<feature type="compositionally biased region" description="Basic and acidic residues" evidence="1">
    <location>
        <begin position="535"/>
        <end position="550"/>
    </location>
</feature>
<gene>
    <name evidence="2" type="ORF">Dbus_chr3Rg1186</name>
</gene>
<feature type="non-terminal residue" evidence="2">
    <location>
        <position position="567"/>
    </location>
</feature>
<name>A0A0M5J1T6_DROBS</name>
<feature type="compositionally biased region" description="Basic and acidic residues" evidence="1">
    <location>
        <begin position="459"/>
        <end position="478"/>
    </location>
</feature>
<reference evidence="2 3" key="1">
    <citation type="submission" date="2015-08" db="EMBL/GenBank/DDBJ databases">
        <title>Ancestral chromatin configuration constrains chromatin evolution on differentiating sex chromosomes in Drosophila.</title>
        <authorList>
            <person name="Zhou Q."/>
            <person name="Bachtrog D."/>
        </authorList>
    </citation>
    <scope>NUCLEOTIDE SEQUENCE [LARGE SCALE GENOMIC DNA]</scope>
    <source>
        <tissue evidence="2">Whole larvae</tissue>
    </source>
</reference>
<dbReference type="EMBL" id="CP012526">
    <property type="protein sequence ID" value="ALC46436.1"/>
    <property type="molecule type" value="Genomic_DNA"/>
</dbReference>
<keyword evidence="3" id="KW-1185">Reference proteome</keyword>
<feature type="compositionally biased region" description="Polar residues" evidence="1">
    <location>
        <begin position="501"/>
        <end position="513"/>
    </location>
</feature>
<dbReference type="STRING" id="30019.A0A0M5J1T6"/>
<sequence length="567" mass="65845">MAHSIIDEETLETVAYQRSKIWAKFLTDVEQSADSELGELIDLNKAEQTFQHEDEDSLRGFDEAEEDNVADDINTTACMTKAELTQVLFHADDKDKEAEIKQMLDETMPIIEEHTRKWKAAGLDRILDTFDAQKIERHVGDWMRRHNSNYGDTGMPELTPDKAQRQRYRAADNPTSPKSDNDSDAESMHSVDTARYIRSSRKRNPSSTVKCSPMTTIKMYRTVPRKRDELRAKYNEYAEDREHRHHMQALMHRRDQLHRRRRERELIFHTSPRCYPYSMTDSATVQKRRKQLRKRCESSSLYPSYSSSEDEDHAHGHCDCNACVRRAFSRTAYPYYTYRSHASHSYSRHEYPRNHLEHGSRSMQSMVHFKHNVWQMRRQLACEEDLRPRLMEDECSCCNSDRLCSNAVHIANSSTEEWLVDNKSSPDDRPAPKPQKKRKANLLPNALLKESIQEADEFNIKPRAESKQTLKKEAESKKSKTLVSFSTEEQPKASKNKKMNSDASADNNKSKVNFSIEEQPKATKNKRNNSEASGDNDKSKVKFLIEEQPKARNNKKNNSKATADSDK</sequence>
<proteinExistence type="predicted"/>
<organism evidence="2 3">
    <name type="scientific">Drosophila busckii</name>
    <name type="common">Fruit fly</name>
    <dbReference type="NCBI Taxonomy" id="30019"/>
    <lineage>
        <taxon>Eukaryota</taxon>
        <taxon>Metazoa</taxon>
        <taxon>Ecdysozoa</taxon>
        <taxon>Arthropoda</taxon>
        <taxon>Hexapoda</taxon>
        <taxon>Insecta</taxon>
        <taxon>Pterygota</taxon>
        <taxon>Neoptera</taxon>
        <taxon>Endopterygota</taxon>
        <taxon>Diptera</taxon>
        <taxon>Brachycera</taxon>
        <taxon>Muscomorpha</taxon>
        <taxon>Ephydroidea</taxon>
        <taxon>Drosophilidae</taxon>
        <taxon>Drosophila</taxon>
    </lineage>
</organism>
<evidence type="ECO:0000256" key="1">
    <source>
        <dbReference type="SAM" id="MobiDB-lite"/>
    </source>
</evidence>
<protein>
    <submittedName>
        <fullName evidence="2">Cal1</fullName>
    </submittedName>
</protein>
<dbReference type="Proteomes" id="UP000494163">
    <property type="component" value="Chromosome 3R"/>
</dbReference>
<dbReference type="AlphaFoldDB" id="A0A0M5J1T6"/>
<feature type="region of interest" description="Disordered" evidence="1">
    <location>
        <begin position="144"/>
        <end position="211"/>
    </location>
</feature>